<evidence type="ECO:0000256" key="5">
    <source>
        <dbReference type="ARBA" id="ARBA00022980"/>
    </source>
</evidence>
<dbReference type="GO" id="GO:0070180">
    <property type="term" value="F:large ribosomal subunit rRNA binding"/>
    <property type="evidence" value="ECO:0007669"/>
    <property type="project" value="UniProtKB-UniRule"/>
</dbReference>
<comment type="similarity">
    <text evidence="1 7">Belongs to the eukaryotic ribosomal protein eL19 family.</text>
</comment>
<dbReference type="InterPro" id="IPR015973">
    <property type="entry name" value="Ribosomal_eL19_dom2"/>
</dbReference>
<keyword evidence="3 7" id="KW-0699">rRNA-binding</keyword>
<dbReference type="GO" id="GO:0006412">
    <property type="term" value="P:translation"/>
    <property type="evidence" value="ECO:0007669"/>
    <property type="project" value="UniProtKB-UniRule"/>
</dbReference>
<feature type="domain" description="Large ribosomal subunit protein eL19" evidence="9">
    <location>
        <begin position="3"/>
        <end position="146"/>
    </location>
</feature>
<dbReference type="Pfam" id="PF25476">
    <property type="entry name" value="Ribosomal_L19e_C"/>
    <property type="match status" value="1"/>
</dbReference>
<dbReference type="Gene3D" id="1.10.1200.60">
    <property type="match status" value="1"/>
</dbReference>
<protein>
    <recommendedName>
        <fullName evidence="7">Large ribosomal subunit protein eL19</fullName>
    </recommendedName>
</protein>
<reference evidence="10" key="1">
    <citation type="submission" date="2022-09" db="EMBL/GenBank/DDBJ databases">
        <title>Haloadaptaus new haloarchaeum isolated from saline soil.</title>
        <authorList>
            <person name="Duran-Viseras A."/>
            <person name="Sanchez-Porro C."/>
            <person name="Ventosa A."/>
        </authorList>
    </citation>
    <scope>NUCLEOTIDE SEQUENCE</scope>
    <source>
        <strain evidence="10">F3-133</strain>
    </source>
</reference>
<evidence type="ECO:0000259" key="9">
    <source>
        <dbReference type="SMART" id="SM01416"/>
    </source>
</evidence>
<organism evidence="10 11">
    <name type="scientific">Halorutilus salinus</name>
    <dbReference type="NCBI Taxonomy" id="2487751"/>
    <lineage>
        <taxon>Archaea</taxon>
        <taxon>Methanobacteriati</taxon>
        <taxon>Methanobacteriota</taxon>
        <taxon>Stenosarchaea group</taxon>
        <taxon>Halobacteria</taxon>
        <taxon>Halorutilales</taxon>
        <taxon>Halorutilaceae</taxon>
        <taxon>Halorutilus</taxon>
    </lineage>
</organism>
<evidence type="ECO:0000256" key="7">
    <source>
        <dbReference type="HAMAP-Rule" id="MF_01475"/>
    </source>
</evidence>
<dbReference type="InterPro" id="IPR000196">
    <property type="entry name" value="Ribosomal_eL19_dom"/>
</dbReference>
<comment type="caution">
    <text evidence="10">The sequence shown here is derived from an EMBL/GenBank/DDBJ whole genome shotgun (WGS) entry which is preliminary data.</text>
</comment>
<keyword evidence="11" id="KW-1185">Reference proteome</keyword>
<evidence type="ECO:0000256" key="4">
    <source>
        <dbReference type="ARBA" id="ARBA00022884"/>
    </source>
</evidence>
<comment type="subunit">
    <text evidence="2 7">Part of the 50S ribosomal subunit.</text>
</comment>
<dbReference type="Gene3D" id="1.10.1650.10">
    <property type="match status" value="1"/>
</dbReference>
<evidence type="ECO:0000256" key="6">
    <source>
        <dbReference type="ARBA" id="ARBA00023274"/>
    </source>
</evidence>
<dbReference type="SMART" id="SM01416">
    <property type="entry name" value="Ribosomal_L19e"/>
    <property type="match status" value="1"/>
</dbReference>
<dbReference type="FunFam" id="1.10.1650.10:FF:000001">
    <property type="entry name" value="Ribosomal protein L19"/>
    <property type="match status" value="1"/>
</dbReference>
<dbReference type="GO" id="GO:0022625">
    <property type="term" value="C:cytosolic large ribosomal subunit"/>
    <property type="evidence" value="ECO:0007669"/>
    <property type="project" value="InterPro"/>
</dbReference>
<dbReference type="InterPro" id="IPR035970">
    <property type="entry name" value="60S_ribosomal_eL19_sf"/>
</dbReference>
<evidence type="ECO:0000256" key="1">
    <source>
        <dbReference type="ARBA" id="ARBA00011082"/>
    </source>
</evidence>
<dbReference type="Proteomes" id="UP001149411">
    <property type="component" value="Unassembled WGS sequence"/>
</dbReference>
<dbReference type="RefSeq" id="WP_266086408.1">
    <property type="nucleotide sequence ID" value="NZ_RKLV01000003.1"/>
</dbReference>
<dbReference type="Gene3D" id="1.20.5.560">
    <property type="entry name" value="Single Heli x bin"/>
    <property type="match status" value="1"/>
</dbReference>
<dbReference type="AlphaFoldDB" id="A0A9Q4C3S7"/>
<evidence type="ECO:0000256" key="2">
    <source>
        <dbReference type="ARBA" id="ARBA00011838"/>
    </source>
</evidence>
<keyword evidence="5 7" id="KW-0689">Ribosomal protein</keyword>
<evidence type="ECO:0000313" key="10">
    <source>
        <dbReference type="EMBL" id="MCX2818567.1"/>
    </source>
</evidence>
<dbReference type="InterPro" id="IPR015974">
    <property type="entry name" value="Ribosomal_eL19_dom3"/>
</dbReference>
<name>A0A9Q4C3S7_9EURY</name>
<dbReference type="InterPro" id="IPR057259">
    <property type="entry name" value="Ribosomal_L19e"/>
</dbReference>
<evidence type="ECO:0000256" key="8">
    <source>
        <dbReference type="SAM" id="MobiDB-lite"/>
    </source>
</evidence>
<feature type="compositionally biased region" description="Basic residues" evidence="8">
    <location>
        <begin position="52"/>
        <end position="61"/>
    </location>
</feature>
<dbReference type="SUPFAM" id="SSF48140">
    <property type="entry name" value="Ribosomal protein L19 (L19e)"/>
    <property type="match status" value="1"/>
</dbReference>
<feature type="compositionally biased region" description="Basic and acidic residues" evidence="8">
    <location>
        <begin position="62"/>
        <end position="74"/>
    </location>
</feature>
<dbReference type="HAMAP" id="MF_01475">
    <property type="entry name" value="Ribosomal_eL19"/>
    <property type="match status" value="1"/>
</dbReference>
<dbReference type="NCBIfam" id="NF006343">
    <property type="entry name" value="PRK08570.1"/>
    <property type="match status" value="1"/>
</dbReference>
<dbReference type="InterPro" id="IPR039547">
    <property type="entry name" value="Ribosomal_eL19"/>
</dbReference>
<dbReference type="InterPro" id="IPR057260">
    <property type="entry name" value="Ribosomal_L19e_C"/>
</dbReference>
<evidence type="ECO:0000313" key="11">
    <source>
        <dbReference type="Proteomes" id="UP001149411"/>
    </source>
</evidence>
<gene>
    <name evidence="7" type="primary">rpl19e</name>
    <name evidence="10" type="ORF">EGH25_04265</name>
</gene>
<dbReference type="InterPro" id="IPR033936">
    <property type="entry name" value="Ribosomal_eL19_arc"/>
</dbReference>
<comment type="function">
    <text evidence="7">Binds to the 23S rRNA.</text>
</comment>
<dbReference type="InterPro" id="IPR015972">
    <property type="entry name" value="Ribosomal_eL19_dom1"/>
</dbReference>
<feature type="compositionally biased region" description="Basic and acidic residues" evidence="8">
    <location>
        <begin position="87"/>
        <end position="96"/>
    </location>
</feature>
<dbReference type="EMBL" id="RKLV01000003">
    <property type="protein sequence ID" value="MCX2818567.1"/>
    <property type="molecule type" value="Genomic_DNA"/>
</dbReference>
<dbReference type="PANTHER" id="PTHR10722">
    <property type="entry name" value="60S RIBOSOMAL PROTEIN L19"/>
    <property type="match status" value="1"/>
</dbReference>
<dbReference type="Pfam" id="PF01280">
    <property type="entry name" value="Ribosomal_L19e"/>
    <property type="match status" value="1"/>
</dbReference>
<accession>A0A9Q4C3S7</accession>
<dbReference type="CDD" id="cd01418">
    <property type="entry name" value="Ribosomal_L19e_A"/>
    <property type="match status" value="1"/>
</dbReference>
<proteinExistence type="inferred from homology"/>
<dbReference type="GO" id="GO:0003735">
    <property type="term" value="F:structural constituent of ribosome"/>
    <property type="evidence" value="ECO:0007669"/>
    <property type="project" value="InterPro"/>
</dbReference>
<sequence length="147" mass="17021">MTDLKSQRRLAAKIIDCGENRVWMDPDSQGEIAEAITREDVRELVNQGVIREKRKKGVSRGRARERDEKRDYGHQKGPGTRKGKSGARSDPKDEWKSTIRALRKELRRMKDDDEIDASTYRDLYAKAKGGEFDSVRYLKNYVEGMED</sequence>
<keyword evidence="6 7" id="KW-0687">Ribonucleoprotein</keyword>
<feature type="region of interest" description="Disordered" evidence="8">
    <location>
        <begin position="46"/>
        <end position="96"/>
    </location>
</feature>
<keyword evidence="4 7" id="KW-0694">RNA-binding</keyword>
<evidence type="ECO:0000256" key="3">
    <source>
        <dbReference type="ARBA" id="ARBA00022730"/>
    </source>
</evidence>